<keyword evidence="3" id="KW-1185">Reference proteome</keyword>
<evidence type="ECO:0000256" key="1">
    <source>
        <dbReference type="SAM" id="SignalP"/>
    </source>
</evidence>
<dbReference type="AlphaFoldDB" id="A0A7Z1AEL2"/>
<organism evidence="2 3">
    <name type="scientific">Candidatus Thiodiazotropha endolucinida</name>
    <dbReference type="NCBI Taxonomy" id="1655433"/>
    <lineage>
        <taxon>Bacteria</taxon>
        <taxon>Pseudomonadati</taxon>
        <taxon>Pseudomonadota</taxon>
        <taxon>Gammaproteobacteria</taxon>
        <taxon>Chromatiales</taxon>
        <taxon>Sedimenticolaceae</taxon>
        <taxon>Candidatus Thiodiazotropha</taxon>
    </lineage>
</organism>
<proteinExistence type="predicted"/>
<evidence type="ECO:0000313" key="3">
    <source>
        <dbReference type="Proteomes" id="UP000094769"/>
    </source>
</evidence>
<dbReference type="RefSeq" id="WP_069125902.1">
    <property type="nucleotide sequence ID" value="NZ_MARB01000015.1"/>
</dbReference>
<feature type="chain" id="PRO_5031491768" evidence="1">
    <location>
        <begin position="21"/>
        <end position="94"/>
    </location>
</feature>
<comment type="caution">
    <text evidence="2">The sequence shown here is derived from an EMBL/GenBank/DDBJ whole genome shotgun (WGS) entry which is preliminary data.</text>
</comment>
<dbReference type="GO" id="GO:0009055">
    <property type="term" value="F:electron transfer activity"/>
    <property type="evidence" value="ECO:0007669"/>
    <property type="project" value="InterPro"/>
</dbReference>
<sequence length="94" mass="10704">MIKTVIPAMMLTLASTTSQAADPAIGKQLNEEHCIRCHGSEVYTRENRRVTSLPGLHKQVRFCEQNLGLTWFDDQIESTATYLNLEFYKFGIKP</sequence>
<dbReference type="GO" id="GO:0020037">
    <property type="term" value="F:heme binding"/>
    <property type="evidence" value="ECO:0007669"/>
    <property type="project" value="InterPro"/>
</dbReference>
<dbReference type="InterPro" id="IPR036909">
    <property type="entry name" value="Cyt_c-like_dom_sf"/>
</dbReference>
<feature type="signal peptide" evidence="1">
    <location>
        <begin position="1"/>
        <end position="20"/>
    </location>
</feature>
<protein>
    <submittedName>
        <fullName evidence="2">Green heme protein</fullName>
    </submittedName>
</protein>
<dbReference type="EMBL" id="MARB01000015">
    <property type="protein sequence ID" value="ODJ86982.1"/>
    <property type="molecule type" value="Genomic_DNA"/>
</dbReference>
<name>A0A7Z1AEL2_9GAMM</name>
<accession>A0A7Z1AEL2</accession>
<evidence type="ECO:0000313" key="2">
    <source>
        <dbReference type="EMBL" id="ODJ86982.1"/>
    </source>
</evidence>
<keyword evidence="1" id="KW-0732">Signal</keyword>
<reference evidence="2 3" key="1">
    <citation type="submission" date="2016-06" db="EMBL/GenBank/DDBJ databases">
        <title>Genome sequence of endosymbiont of Candidatus Endolucinida thiodiazotropha.</title>
        <authorList>
            <person name="Poehlein A."/>
            <person name="Koenig S."/>
            <person name="Heiden S.E."/>
            <person name="Thuermer A."/>
            <person name="Voget S."/>
            <person name="Daniel R."/>
            <person name="Markert S."/>
            <person name="Gros O."/>
            <person name="Schweder T."/>
        </authorList>
    </citation>
    <scope>NUCLEOTIDE SEQUENCE [LARGE SCALE GENOMIC DNA]</scope>
    <source>
        <strain evidence="2 3">COS</strain>
    </source>
</reference>
<gene>
    <name evidence="2" type="ORF">CODIS_27310</name>
</gene>
<dbReference type="SUPFAM" id="SSF46626">
    <property type="entry name" value="Cytochrome c"/>
    <property type="match status" value="1"/>
</dbReference>
<dbReference type="Proteomes" id="UP000094769">
    <property type="component" value="Unassembled WGS sequence"/>
</dbReference>